<dbReference type="InterPro" id="IPR019747">
    <property type="entry name" value="FERM_CS"/>
</dbReference>
<dbReference type="PROSITE" id="PS00661">
    <property type="entry name" value="FERM_2"/>
    <property type="match status" value="1"/>
</dbReference>
<dbReference type="GO" id="GO:0031032">
    <property type="term" value="P:actomyosin structure organization"/>
    <property type="evidence" value="ECO:0007669"/>
    <property type="project" value="TreeGrafter"/>
</dbReference>
<reference evidence="19" key="2">
    <citation type="journal article" date="2014" name="Nat. Commun.">
        <title>The cavefish genome reveals candidate genes for eye loss.</title>
        <authorList>
            <person name="McGaugh S.E."/>
            <person name="Gross J.B."/>
            <person name="Aken B."/>
            <person name="Blin M."/>
            <person name="Borowsky R."/>
            <person name="Chalopin D."/>
            <person name="Hinaux H."/>
            <person name="Jeffery W.R."/>
            <person name="Keene A."/>
            <person name="Ma L."/>
            <person name="Minx P."/>
            <person name="Murphy D."/>
            <person name="O'Quin K.E."/>
            <person name="Retaux S."/>
            <person name="Rohner N."/>
            <person name="Searle S.M."/>
            <person name="Stahl B.A."/>
            <person name="Tabin C."/>
            <person name="Volff J.N."/>
            <person name="Yoshizawa M."/>
            <person name="Warren W.C."/>
        </authorList>
    </citation>
    <scope>NUCLEOTIDE SEQUENCE [LARGE SCALE GENOMIC DNA]</scope>
    <source>
        <strain evidence="19">female</strain>
    </source>
</reference>
<keyword evidence="13" id="KW-0131">Cell cycle</keyword>
<reference evidence="18" key="3">
    <citation type="submission" date="2025-08" db="UniProtKB">
        <authorList>
            <consortium name="Ensembl"/>
        </authorList>
    </citation>
    <scope>IDENTIFICATION</scope>
</reference>
<comment type="subcellular location">
    <subcellularLocation>
        <location evidence="3">Cytoplasm</location>
        <location evidence="3">Cell cortex</location>
    </subcellularLocation>
    <subcellularLocation>
        <location evidence="2">Cytoplasm</location>
        <location evidence="2">Cytoskeleton</location>
    </subcellularLocation>
    <subcellularLocation>
        <location evidence="1">Nucleus</location>
    </subcellularLocation>
</comment>
<evidence type="ECO:0000313" key="18">
    <source>
        <dbReference type="Ensembl" id="ENSAMXP00000042998.1"/>
    </source>
</evidence>
<evidence type="ECO:0000256" key="3">
    <source>
        <dbReference type="ARBA" id="ARBA00004544"/>
    </source>
</evidence>
<keyword evidence="4" id="KW-0813">Transport</keyword>
<keyword evidence="12" id="KW-0539">Nucleus</keyword>
<dbReference type="InterPro" id="IPR019748">
    <property type="entry name" value="FERM_central"/>
</dbReference>
<dbReference type="STRING" id="7994.ENSAMXP00000042998"/>
<organism evidence="18 19">
    <name type="scientific">Astyanax mexicanus</name>
    <name type="common">Blind cave fish</name>
    <name type="synonym">Astyanax fasciatus mexicanus</name>
    <dbReference type="NCBI Taxonomy" id="7994"/>
    <lineage>
        <taxon>Eukaryota</taxon>
        <taxon>Metazoa</taxon>
        <taxon>Chordata</taxon>
        <taxon>Craniata</taxon>
        <taxon>Vertebrata</taxon>
        <taxon>Euteleostomi</taxon>
        <taxon>Actinopterygii</taxon>
        <taxon>Neopterygii</taxon>
        <taxon>Teleostei</taxon>
        <taxon>Ostariophysi</taxon>
        <taxon>Characiformes</taxon>
        <taxon>Characoidei</taxon>
        <taxon>Acestrorhamphidae</taxon>
        <taxon>Acestrorhamphinae</taxon>
        <taxon>Astyanax</taxon>
    </lineage>
</organism>
<dbReference type="PANTHER" id="PTHR23280:SF12">
    <property type="entry name" value="PROTEIN 4.1"/>
    <property type="match status" value="1"/>
</dbReference>
<dbReference type="GO" id="GO:0005886">
    <property type="term" value="C:plasma membrane"/>
    <property type="evidence" value="ECO:0007669"/>
    <property type="project" value="TreeGrafter"/>
</dbReference>
<dbReference type="Gene3D" id="1.20.80.10">
    <property type="match status" value="1"/>
</dbReference>
<dbReference type="GeneTree" id="ENSGT00940000155617"/>
<evidence type="ECO:0000259" key="17">
    <source>
        <dbReference type="PROSITE" id="PS50057"/>
    </source>
</evidence>
<evidence type="ECO:0000256" key="12">
    <source>
        <dbReference type="ARBA" id="ARBA00023242"/>
    </source>
</evidence>
<keyword evidence="8" id="KW-0498">Mitosis</keyword>
<dbReference type="InterPro" id="IPR035963">
    <property type="entry name" value="FERM_2"/>
</dbReference>
<evidence type="ECO:0000256" key="4">
    <source>
        <dbReference type="ARBA" id="ARBA00022448"/>
    </source>
</evidence>
<dbReference type="InterPro" id="IPR000299">
    <property type="entry name" value="FERM_domain"/>
</dbReference>
<dbReference type="GO" id="GO:0005516">
    <property type="term" value="F:calmodulin binding"/>
    <property type="evidence" value="ECO:0007669"/>
    <property type="project" value="UniProtKB-KW"/>
</dbReference>
<dbReference type="GO" id="GO:0005938">
    <property type="term" value="C:cell cortex"/>
    <property type="evidence" value="ECO:0007669"/>
    <property type="project" value="UniProtKB-SubCell"/>
</dbReference>
<evidence type="ECO:0000256" key="15">
    <source>
        <dbReference type="ARBA" id="ARBA00030419"/>
    </source>
</evidence>
<sequence length="377" mass="43009">MNNIYLNCNFLFESQTILYHQVFEPYLVDDNVYNLYDLSCHKNPGYKKGLSLKGTFLYFNIRYSPSDKLCTLLSTNLYLLFLECTVTPVNRTIIFITTKNAVGQVLFDEVCDHLNLLERGYFGLATFDASNNRDSSSHDATFTFSVKFYPPDPSLLAEDLTRYLLCQQVRADIMTNRLPCPSDMLAVLGSYIVQSELGDYDPALHVPGYLLTIPLAPNQSPELEDSVTELHRTYQSMTPAQADENFLQNAITLPLYGVDLHPAKVKIERDVKLGVSADGVTVYEGKATTHSYSWPEVLKISYIRNKFHLRIRNTQDTTESTISYILPSYRACKLCFNLIHCFLLLLIMFRFRRNTHTETMEVSSNIKRPGPPVTHSV</sequence>
<dbReference type="Pfam" id="PF09380">
    <property type="entry name" value="FERM_C"/>
    <property type="match status" value="1"/>
</dbReference>
<feature type="domain" description="FERM" evidence="17">
    <location>
        <begin position="75"/>
        <end position="350"/>
    </location>
</feature>
<dbReference type="GO" id="GO:0051301">
    <property type="term" value="P:cell division"/>
    <property type="evidence" value="ECO:0007669"/>
    <property type="project" value="UniProtKB-KW"/>
</dbReference>
<dbReference type="GO" id="GO:0005856">
    <property type="term" value="C:cytoskeleton"/>
    <property type="evidence" value="ECO:0007669"/>
    <property type="project" value="UniProtKB-SubCell"/>
</dbReference>
<dbReference type="SMART" id="SM01196">
    <property type="entry name" value="FERM_C"/>
    <property type="match status" value="1"/>
</dbReference>
<dbReference type="InterPro" id="IPR011993">
    <property type="entry name" value="PH-like_dom_sf"/>
</dbReference>
<dbReference type="PANTHER" id="PTHR23280">
    <property type="entry name" value="4.1 G PROTEIN"/>
    <property type="match status" value="1"/>
</dbReference>
<dbReference type="InterPro" id="IPR019749">
    <property type="entry name" value="Band_41_domain"/>
</dbReference>
<evidence type="ECO:0000256" key="9">
    <source>
        <dbReference type="ARBA" id="ARBA00022860"/>
    </source>
</evidence>
<dbReference type="InterPro" id="IPR014352">
    <property type="entry name" value="FERM/acyl-CoA-bd_prot_sf"/>
</dbReference>
<dbReference type="InterPro" id="IPR018979">
    <property type="entry name" value="FERM_N"/>
</dbReference>
<proteinExistence type="predicted"/>
<evidence type="ECO:0000256" key="14">
    <source>
        <dbReference type="ARBA" id="ARBA00023658"/>
    </source>
</evidence>
<dbReference type="InParanoid" id="A0A3B1JKY5"/>
<dbReference type="InterPro" id="IPR018980">
    <property type="entry name" value="FERM_PH-like_C"/>
</dbReference>
<evidence type="ECO:0000256" key="10">
    <source>
        <dbReference type="ARBA" id="ARBA00023203"/>
    </source>
</evidence>
<dbReference type="PROSITE" id="PS50057">
    <property type="entry name" value="FERM_3"/>
    <property type="match status" value="1"/>
</dbReference>
<dbReference type="Ensembl" id="ENSAMXT00000049574.1">
    <property type="protein sequence ID" value="ENSAMXP00000042998.1"/>
    <property type="gene ID" value="ENSAMXG00000039968.1"/>
</dbReference>
<dbReference type="Bgee" id="ENSAMXG00000039968">
    <property type="expression patterns" value="Expressed in mesonephros and 10 other cell types or tissues"/>
</dbReference>
<dbReference type="InterPro" id="IPR029071">
    <property type="entry name" value="Ubiquitin-like_domsf"/>
</dbReference>
<evidence type="ECO:0000256" key="8">
    <source>
        <dbReference type="ARBA" id="ARBA00022776"/>
    </source>
</evidence>
<evidence type="ECO:0000256" key="16">
    <source>
        <dbReference type="ARBA" id="ARBA00032586"/>
    </source>
</evidence>
<dbReference type="Pfam" id="PF09379">
    <property type="entry name" value="FERM_N"/>
    <property type="match status" value="1"/>
</dbReference>
<keyword evidence="10" id="KW-0009">Actin-binding</keyword>
<evidence type="ECO:0000256" key="5">
    <source>
        <dbReference type="ARBA" id="ARBA00022490"/>
    </source>
</evidence>
<evidence type="ECO:0000313" key="19">
    <source>
        <dbReference type="Proteomes" id="UP000018467"/>
    </source>
</evidence>
<reference evidence="18" key="4">
    <citation type="submission" date="2025-09" db="UniProtKB">
        <authorList>
            <consortium name="Ensembl"/>
        </authorList>
    </citation>
    <scope>IDENTIFICATION</scope>
</reference>
<evidence type="ECO:0000256" key="1">
    <source>
        <dbReference type="ARBA" id="ARBA00004123"/>
    </source>
</evidence>
<dbReference type="GO" id="GO:0005634">
    <property type="term" value="C:nucleus"/>
    <property type="evidence" value="ECO:0007669"/>
    <property type="project" value="UniProtKB-SubCell"/>
</dbReference>
<keyword evidence="9" id="KW-0112">Calmodulin-binding</keyword>
<dbReference type="Proteomes" id="UP000018467">
    <property type="component" value="Unassembled WGS sequence"/>
</dbReference>
<reference evidence="19" key="1">
    <citation type="submission" date="2013-03" db="EMBL/GenBank/DDBJ databases">
        <authorList>
            <person name="Jeffery W."/>
            <person name="Warren W."/>
            <person name="Wilson R.K."/>
        </authorList>
    </citation>
    <scope>NUCLEOTIDE SEQUENCE</scope>
    <source>
        <strain evidence="19">female</strain>
    </source>
</reference>
<evidence type="ECO:0000256" key="11">
    <source>
        <dbReference type="ARBA" id="ARBA00023212"/>
    </source>
</evidence>
<name>A0A3B1JKY5_ASTMX</name>
<dbReference type="SUPFAM" id="SSF54236">
    <property type="entry name" value="Ubiquitin-like"/>
    <property type="match status" value="1"/>
</dbReference>
<dbReference type="Pfam" id="PF00373">
    <property type="entry name" value="FERM_M"/>
    <property type="match status" value="1"/>
</dbReference>
<dbReference type="SUPFAM" id="SSF47031">
    <property type="entry name" value="Second domain of FERM"/>
    <property type="match status" value="1"/>
</dbReference>
<keyword evidence="7" id="KW-0132">Cell division</keyword>
<evidence type="ECO:0000256" key="13">
    <source>
        <dbReference type="ARBA" id="ARBA00023306"/>
    </source>
</evidence>
<dbReference type="CDD" id="cd14473">
    <property type="entry name" value="FERM_B-lobe"/>
    <property type="match status" value="1"/>
</dbReference>
<dbReference type="GO" id="GO:0003779">
    <property type="term" value="F:actin binding"/>
    <property type="evidence" value="ECO:0007669"/>
    <property type="project" value="UniProtKB-KW"/>
</dbReference>
<evidence type="ECO:0000256" key="6">
    <source>
        <dbReference type="ARBA" id="ARBA00022553"/>
    </source>
</evidence>
<evidence type="ECO:0000256" key="7">
    <source>
        <dbReference type="ARBA" id="ARBA00022618"/>
    </source>
</evidence>
<keyword evidence="5" id="KW-0963">Cytoplasm</keyword>
<dbReference type="FunFam" id="1.20.80.10:FF:000001">
    <property type="entry name" value="Erythrocyte membrane protein band 4.1"/>
    <property type="match status" value="1"/>
</dbReference>
<keyword evidence="11" id="KW-0206">Cytoskeleton</keyword>
<evidence type="ECO:0000256" key="2">
    <source>
        <dbReference type="ARBA" id="ARBA00004245"/>
    </source>
</evidence>
<dbReference type="SMART" id="SM00295">
    <property type="entry name" value="B41"/>
    <property type="match status" value="1"/>
</dbReference>
<dbReference type="SUPFAM" id="SSF50729">
    <property type="entry name" value="PH domain-like"/>
    <property type="match status" value="1"/>
</dbReference>
<protein>
    <recommendedName>
        <fullName evidence="14">Protein 4.1</fullName>
    </recommendedName>
    <alternativeName>
        <fullName evidence="15">Band 4.1</fullName>
    </alternativeName>
    <alternativeName>
        <fullName evidence="16">Erythrocyte membrane protein band 4.1</fullName>
    </alternativeName>
</protein>
<dbReference type="Gene3D" id="3.10.20.90">
    <property type="entry name" value="Phosphatidylinositol 3-kinase Catalytic Subunit, Chain A, domain 1"/>
    <property type="match status" value="1"/>
</dbReference>
<dbReference type="Gene3D" id="2.30.29.30">
    <property type="entry name" value="Pleckstrin-homology domain (PH domain)/Phosphotyrosine-binding domain (PTB)"/>
    <property type="match status" value="1"/>
</dbReference>
<dbReference type="AlphaFoldDB" id="A0A3B1JKY5"/>
<accession>A0A3B1JKY5</accession>
<keyword evidence="19" id="KW-1185">Reference proteome</keyword>
<keyword evidence="6" id="KW-0597">Phosphoprotein</keyword>